<dbReference type="Pfam" id="PF12833">
    <property type="entry name" value="HTH_18"/>
    <property type="match status" value="1"/>
</dbReference>
<dbReference type="GO" id="GO:0003700">
    <property type="term" value="F:DNA-binding transcription factor activity"/>
    <property type="evidence" value="ECO:0007669"/>
    <property type="project" value="InterPro"/>
</dbReference>
<dbReference type="PANTHER" id="PTHR47894:SF1">
    <property type="entry name" value="HTH-TYPE TRANSCRIPTIONAL REGULATOR VQSM"/>
    <property type="match status" value="1"/>
</dbReference>
<proteinExistence type="predicted"/>
<keyword evidence="1" id="KW-0805">Transcription regulation</keyword>
<name>A0A5P9NJ55_9GAMM</name>
<reference evidence="5 6" key="1">
    <citation type="submission" date="2019-02" db="EMBL/GenBank/DDBJ databases">
        <authorList>
            <person name="Li S.-H."/>
        </authorList>
    </citation>
    <scope>NUCLEOTIDE SEQUENCE [LARGE SCALE GENOMIC DNA]</scope>
    <source>
        <strain evidence="5 6">IMCC14385</strain>
    </source>
</reference>
<accession>A0A5P9NJ55</accession>
<dbReference type="KEGG" id="halc:EY643_08000"/>
<dbReference type="SUPFAM" id="SSF46689">
    <property type="entry name" value="Homeodomain-like"/>
    <property type="match status" value="1"/>
</dbReference>
<gene>
    <name evidence="5" type="ORF">EY643_08000</name>
</gene>
<keyword evidence="6" id="KW-1185">Reference proteome</keyword>
<evidence type="ECO:0000259" key="4">
    <source>
        <dbReference type="PROSITE" id="PS01124"/>
    </source>
</evidence>
<evidence type="ECO:0000256" key="3">
    <source>
        <dbReference type="ARBA" id="ARBA00023163"/>
    </source>
</evidence>
<dbReference type="InterPro" id="IPR032687">
    <property type="entry name" value="AraC-type_N"/>
</dbReference>
<keyword evidence="2" id="KW-0238">DNA-binding</keyword>
<dbReference type="Pfam" id="PF12625">
    <property type="entry name" value="Arabinose_bd"/>
    <property type="match status" value="1"/>
</dbReference>
<dbReference type="PRINTS" id="PR00032">
    <property type="entry name" value="HTHARAC"/>
</dbReference>
<dbReference type="GO" id="GO:0005829">
    <property type="term" value="C:cytosol"/>
    <property type="evidence" value="ECO:0007669"/>
    <property type="project" value="TreeGrafter"/>
</dbReference>
<dbReference type="PANTHER" id="PTHR47894">
    <property type="entry name" value="HTH-TYPE TRANSCRIPTIONAL REGULATOR GADX"/>
    <property type="match status" value="1"/>
</dbReference>
<evidence type="ECO:0000313" key="6">
    <source>
        <dbReference type="Proteomes" id="UP000326287"/>
    </source>
</evidence>
<dbReference type="OrthoDB" id="5722175at2"/>
<keyword evidence="3" id="KW-0804">Transcription</keyword>
<evidence type="ECO:0000256" key="1">
    <source>
        <dbReference type="ARBA" id="ARBA00023015"/>
    </source>
</evidence>
<dbReference type="AlphaFoldDB" id="A0A5P9NJ55"/>
<dbReference type="InterPro" id="IPR018060">
    <property type="entry name" value="HTH_AraC"/>
</dbReference>
<dbReference type="InterPro" id="IPR018062">
    <property type="entry name" value="HTH_AraC-typ_CS"/>
</dbReference>
<dbReference type="Gene3D" id="1.10.10.60">
    <property type="entry name" value="Homeodomain-like"/>
    <property type="match status" value="1"/>
</dbReference>
<dbReference type="Proteomes" id="UP000326287">
    <property type="component" value="Chromosome"/>
</dbReference>
<dbReference type="PROSITE" id="PS01124">
    <property type="entry name" value="HTH_ARAC_FAMILY_2"/>
    <property type="match status" value="1"/>
</dbReference>
<organism evidence="5 6">
    <name type="scientific">Halioglobus maricola</name>
    <dbReference type="NCBI Taxonomy" id="2601894"/>
    <lineage>
        <taxon>Bacteria</taxon>
        <taxon>Pseudomonadati</taxon>
        <taxon>Pseudomonadota</taxon>
        <taxon>Gammaproteobacteria</taxon>
        <taxon>Cellvibrionales</taxon>
        <taxon>Halieaceae</taxon>
        <taxon>Halioglobus</taxon>
    </lineage>
</organism>
<dbReference type="EMBL" id="CP036422">
    <property type="protein sequence ID" value="QFU75595.1"/>
    <property type="molecule type" value="Genomic_DNA"/>
</dbReference>
<evidence type="ECO:0000313" key="5">
    <source>
        <dbReference type="EMBL" id="QFU75595.1"/>
    </source>
</evidence>
<dbReference type="InterPro" id="IPR020449">
    <property type="entry name" value="Tscrpt_reg_AraC-type_HTH"/>
</dbReference>
<feature type="domain" description="HTH araC/xylS-type" evidence="4">
    <location>
        <begin position="267"/>
        <end position="365"/>
    </location>
</feature>
<evidence type="ECO:0000256" key="2">
    <source>
        <dbReference type="ARBA" id="ARBA00023125"/>
    </source>
</evidence>
<protein>
    <submittedName>
        <fullName evidence="5">AraC family transcriptional regulator</fullName>
    </submittedName>
</protein>
<dbReference type="PROSITE" id="PS00041">
    <property type="entry name" value="HTH_ARAC_FAMILY_1"/>
    <property type="match status" value="1"/>
</dbReference>
<dbReference type="GO" id="GO:0000976">
    <property type="term" value="F:transcription cis-regulatory region binding"/>
    <property type="evidence" value="ECO:0007669"/>
    <property type="project" value="TreeGrafter"/>
</dbReference>
<dbReference type="SMART" id="SM00342">
    <property type="entry name" value="HTH_ARAC"/>
    <property type="match status" value="1"/>
</dbReference>
<sequence length="365" mass="41882">MVGYRKLLWAAVKIRPLIHRNREQGRFMQELNPSWSVYSPFVSSIVQAGESLGVPIDTLLVKAGIDKHLLKDSEQRFPVAQALRLTELTTEYSDDGNLGLYTGRIGYVDGLHLQLYMSTVCTTFREYLNLMPSMLRTTGDLGEVAMQTERQYLKLQWLPLWQPSEQQRFLSDFVLVISAAIVDSLCVQPIPVLEAHFTYSRPRDVTLLHTLFGDKLYFDQPVSCLYFARDTLDYPLTRPYGDLSTTLAHLPVDQLFDEAEPRDQFLKELRETLLRLLPQGGGNIDGVAEALNLSRRTLQRRLSDRDTQFQQVLQQLRADLALRYLSDERLTVTEIAFLLGYSDQGSFSTAFKSWYGRSPLEHRLH</sequence>
<dbReference type="InterPro" id="IPR009057">
    <property type="entry name" value="Homeodomain-like_sf"/>
</dbReference>